<dbReference type="Gene3D" id="1.10.287.130">
    <property type="match status" value="1"/>
</dbReference>
<evidence type="ECO:0000256" key="13">
    <source>
        <dbReference type="ARBA" id="ARBA00022989"/>
    </source>
</evidence>
<dbReference type="SMART" id="SM00388">
    <property type="entry name" value="HisKA"/>
    <property type="match status" value="1"/>
</dbReference>
<dbReference type="InterPro" id="IPR036890">
    <property type="entry name" value="HATPase_C_sf"/>
</dbReference>
<evidence type="ECO:0000256" key="4">
    <source>
        <dbReference type="ARBA" id="ARBA00017234"/>
    </source>
</evidence>
<sequence length="454" mass="51171">MKRLGKLSLRVRLTLLFLLLTSAAWGIASFVAWQQTTDKLDKLFDTQQLLFARRLSAMNFDELHTLSSQVREKKKVKHGHLDDDALAFAIFTTDGKMVLNDGENGQDIPWGRNREGFSDGYLRGDDDEWRFLWLTTRDGRHRIVVGQEWDYRREMALDIVTSQLTPWLIALPLMFLLLIVLLSRELAPLKKLANTLRARAPDSAETLNNKNVPNEVRPLVDALNQLFIRTHDAMIRERRFTSDAAHELRSPLAALKVQTEVAQLSKDDPQGLDKALAQLHQGIDRATRLVDQLLTLSRLDSLAQLDDIQRVAMDDLLQSAVMEMYHPAQQAGVELRLHLNADNVARTGQPLLLSLLVRNLLDNAVRYSAAGSQVDITLEAGEFRVHDNGPGISAEALARIGERFYRPPGQEQPGSGLGLSIVKRIAALHGMTASFSNARDGGFEARIRWQRYYC</sequence>
<accession>A0AAN5RDM8</accession>
<dbReference type="SMART" id="SM00387">
    <property type="entry name" value="HATPase_c"/>
    <property type="match status" value="1"/>
</dbReference>
<keyword evidence="6" id="KW-0997">Cell inner membrane</keyword>
<dbReference type="InterPro" id="IPR059132">
    <property type="entry name" value="QseC"/>
</dbReference>
<dbReference type="InterPro" id="IPR013727">
    <property type="entry name" value="2CSK_N"/>
</dbReference>
<dbReference type="InterPro" id="IPR005467">
    <property type="entry name" value="His_kinase_dom"/>
</dbReference>
<dbReference type="Gene3D" id="3.30.565.10">
    <property type="entry name" value="Histidine kinase-like ATPase, C-terminal domain"/>
    <property type="match status" value="1"/>
</dbReference>
<comment type="caution">
    <text evidence="18">The sequence shown here is derived from an EMBL/GenBank/DDBJ whole genome shotgun (WGS) entry which is preliminary data.</text>
</comment>
<keyword evidence="14" id="KW-0902">Two-component regulatory system</keyword>
<feature type="domain" description="Histidine kinase" evidence="17">
    <location>
        <begin position="243"/>
        <end position="453"/>
    </location>
</feature>
<keyword evidence="8 18" id="KW-0808">Transferase</keyword>
<dbReference type="SUPFAM" id="SSF55874">
    <property type="entry name" value="ATPase domain of HSP90 chaperone/DNA topoisomerase II/histidine kinase"/>
    <property type="match status" value="1"/>
</dbReference>
<dbReference type="InterPro" id="IPR004358">
    <property type="entry name" value="Sig_transdc_His_kin-like_C"/>
</dbReference>
<evidence type="ECO:0000256" key="9">
    <source>
        <dbReference type="ARBA" id="ARBA00022692"/>
    </source>
</evidence>
<dbReference type="Proteomes" id="UP000856143">
    <property type="component" value="Unassembled WGS sequence"/>
</dbReference>
<evidence type="ECO:0000256" key="15">
    <source>
        <dbReference type="ARBA" id="ARBA00023136"/>
    </source>
</evidence>
<dbReference type="CDD" id="cd00082">
    <property type="entry name" value="HisKA"/>
    <property type="match status" value="1"/>
</dbReference>
<evidence type="ECO:0000256" key="11">
    <source>
        <dbReference type="ARBA" id="ARBA00022777"/>
    </source>
</evidence>
<keyword evidence="11 18" id="KW-0418">Kinase</keyword>
<evidence type="ECO:0000256" key="14">
    <source>
        <dbReference type="ARBA" id="ARBA00023012"/>
    </source>
</evidence>
<evidence type="ECO:0000256" key="16">
    <source>
        <dbReference type="SAM" id="Phobius"/>
    </source>
</evidence>
<keyword evidence="7" id="KW-0597">Phosphoprotein</keyword>
<dbReference type="InterPro" id="IPR003661">
    <property type="entry name" value="HisK_dim/P_dom"/>
</dbReference>
<evidence type="ECO:0000256" key="5">
    <source>
        <dbReference type="ARBA" id="ARBA00022475"/>
    </source>
</evidence>
<dbReference type="Pfam" id="PF02518">
    <property type="entry name" value="HATPase_c"/>
    <property type="match status" value="1"/>
</dbReference>
<evidence type="ECO:0000256" key="10">
    <source>
        <dbReference type="ARBA" id="ARBA00022741"/>
    </source>
</evidence>
<name>A0AAN5RDM8_KLEOX</name>
<feature type="transmembrane region" description="Helical" evidence="16">
    <location>
        <begin position="164"/>
        <end position="182"/>
    </location>
</feature>
<keyword evidence="10" id="KW-0547">Nucleotide-binding</keyword>
<keyword evidence="9 16" id="KW-0812">Transmembrane</keyword>
<dbReference type="InterPro" id="IPR003594">
    <property type="entry name" value="HATPase_dom"/>
</dbReference>
<evidence type="ECO:0000259" key="17">
    <source>
        <dbReference type="PROSITE" id="PS50109"/>
    </source>
</evidence>
<dbReference type="PANTHER" id="PTHR45436">
    <property type="entry name" value="SENSOR HISTIDINE KINASE YKOH"/>
    <property type="match status" value="1"/>
</dbReference>
<dbReference type="NCBIfam" id="NF007664">
    <property type="entry name" value="PRK10337.1"/>
    <property type="match status" value="1"/>
</dbReference>
<keyword evidence="5" id="KW-1003">Cell membrane</keyword>
<evidence type="ECO:0000256" key="7">
    <source>
        <dbReference type="ARBA" id="ARBA00022553"/>
    </source>
</evidence>
<evidence type="ECO:0000256" key="6">
    <source>
        <dbReference type="ARBA" id="ARBA00022519"/>
    </source>
</evidence>
<dbReference type="EMBL" id="DACSEO010000026">
    <property type="protein sequence ID" value="HAT1681858.1"/>
    <property type="molecule type" value="Genomic_DNA"/>
</dbReference>
<comment type="catalytic activity">
    <reaction evidence="1">
        <text>ATP + protein L-histidine = ADP + protein N-phospho-L-histidine.</text>
        <dbReference type="EC" id="2.7.13.3"/>
    </reaction>
</comment>
<dbReference type="InterPro" id="IPR036097">
    <property type="entry name" value="HisK_dim/P_sf"/>
</dbReference>
<dbReference type="AlphaFoldDB" id="A0AAN5RDM8"/>
<dbReference type="InterPro" id="IPR050428">
    <property type="entry name" value="TCS_sensor_his_kinase"/>
</dbReference>
<dbReference type="Gene3D" id="1.20.5.1040">
    <property type="entry name" value="Sensor protein qsec"/>
    <property type="match status" value="2"/>
</dbReference>
<reference evidence="18" key="1">
    <citation type="journal article" date="2018" name="Genome Biol.">
        <title>SKESA: strategic k-mer extension for scrupulous assemblies.</title>
        <authorList>
            <person name="Souvorov A."/>
            <person name="Agarwala R."/>
            <person name="Lipman D.J."/>
        </authorList>
    </citation>
    <scope>NUCLEOTIDE SEQUENCE</scope>
    <source>
        <strain evidence="18">R404</strain>
    </source>
</reference>
<evidence type="ECO:0000256" key="3">
    <source>
        <dbReference type="ARBA" id="ARBA00012438"/>
    </source>
</evidence>
<dbReference type="FunFam" id="3.30.565.10:FF:000055">
    <property type="entry name" value="Two-component sensor histidine kinase"/>
    <property type="match status" value="1"/>
</dbReference>
<dbReference type="PROSITE" id="PS50109">
    <property type="entry name" value="HIS_KIN"/>
    <property type="match status" value="1"/>
</dbReference>
<evidence type="ECO:0000256" key="12">
    <source>
        <dbReference type="ARBA" id="ARBA00022840"/>
    </source>
</evidence>
<evidence type="ECO:0000256" key="1">
    <source>
        <dbReference type="ARBA" id="ARBA00000085"/>
    </source>
</evidence>
<dbReference type="Pfam" id="PF08521">
    <property type="entry name" value="2CSK_N"/>
    <property type="match status" value="1"/>
</dbReference>
<organism evidence="18 19">
    <name type="scientific">Klebsiella oxytoca</name>
    <dbReference type="NCBI Taxonomy" id="571"/>
    <lineage>
        <taxon>Bacteria</taxon>
        <taxon>Pseudomonadati</taxon>
        <taxon>Pseudomonadota</taxon>
        <taxon>Gammaproteobacteria</taxon>
        <taxon>Enterobacterales</taxon>
        <taxon>Enterobacteriaceae</taxon>
        <taxon>Klebsiella/Raoultella group</taxon>
        <taxon>Klebsiella</taxon>
    </lineage>
</organism>
<dbReference type="FunFam" id="1.10.287.130:FF:000035">
    <property type="entry name" value="Two-component sensor histidine kinase"/>
    <property type="match status" value="1"/>
</dbReference>
<reference evidence="18" key="2">
    <citation type="submission" date="2020-11" db="EMBL/GenBank/DDBJ databases">
        <authorList>
            <consortium name="NCBI Pathogen Detection Project"/>
        </authorList>
    </citation>
    <scope>NUCLEOTIDE SEQUENCE</scope>
    <source>
        <strain evidence="18">R404</strain>
    </source>
</reference>
<evidence type="ECO:0000313" key="18">
    <source>
        <dbReference type="EMBL" id="HAT1681858.1"/>
    </source>
</evidence>
<dbReference type="SUPFAM" id="SSF47384">
    <property type="entry name" value="Homodimeric domain of signal transducing histidine kinase"/>
    <property type="match status" value="1"/>
</dbReference>
<comment type="subcellular location">
    <subcellularLocation>
        <location evidence="2">Cell inner membrane</location>
        <topology evidence="2">Multi-pass membrane protein</topology>
    </subcellularLocation>
</comment>
<gene>
    <name evidence="18" type="primary">qseC</name>
    <name evidence="18" type="ORF">I8Y21_002534</name>
</gene>
<evidence type="ECO:0000256" key="2">
    <source>
        <dbReference type="ARBA" id="ARBA00004429"/>
    </source>
</evidence>
<dbReference type="GO" id="GO:0000155">
    <property type="term" value="F:phosphorelay sensor kinase activity"/>
    <property type="evidence" value="ECO:0007669"/>
    <property type="project" value="InterPro"/>
</dbReference>
<protein>
    <recommendedName>
        <fullName evidence="4">Sensor protein QseC</fullName>
        <ecNumber evidence="3">2.7.13.3</ecNumber>
    </recommendedName>
</protein>
<keyword evidence="13 16" id="KW-1133">Transmembrane helix</keyword>
<dbReference type="GO" id="GO:0005524">
    <property type="term" value="F:ATP binding"/>
    <property type="evidence" value="ECO:0007669"/>
    <property type="project" value="UniProtKB-KW"/>
</dbReference>
<dbReference type="GO" id="GO:0005886">
    <property type="term" value="C:plasma membrane"/>
    <property type="evidence" value="ECO:0007669"/>
    <property type="project" value="TreeGrafter"/>
</dbReference>
<evidence type="ECO:0000313" key="19">
    <source>
        <dbReference type="Proteomes" id="UP000856143"/>
    </source>
</evidence>
<keyword evidence="12" id="KW-0067">ATP-binding</keyword>
<proteinExistence type="predicted"/>
<evidence type="ECO:0000256" key="8">
    <source>
        <dbReference type="ARBA" id="ARBA00022679"/>
    </source>
</evidence>
<dbReference type="EC" id="2.7.13.3" evidence="3"/>
<dbReference type="PANTHER" id="PTHR45436:SF14">
    <property type="entry name" value="SENSOR PROTEIN QSEC"/>
    <property type="match status" value="1"/>
</dbReference>
<keyword evidence="15 16" id="KW-0472">Membrane</keyword>
<dbReference type="Pfam" id="PF00512">
    <property type="entry name" value="HisKA"/>
    <property type="match status" value="1"/>
</dbReference>
<dbReference type="PRINTS" id="PR00344">
    <property type="entry name" value="BCTRLSENSOR"/>
</dbReference>